<evidence type="ECO:0000313" key="3">
    <source>
        <dbReference type="Proteomes" id="UP000569951"/>
    </source>
</evidence>
<reference evidence="2 3" key="1">
    <citation type="submission" date="2020-08" db="EMBL/GenBank/DDBJ databases">
        <title>Genomic Encyclopedia of Type Strains, Phase IV (KMG-IV): sequencing the most valuable type-strain genomes for metagenomic binning, comparative biology and taxonomic classification.</title>
        <authorList>
            <person name="Goeker M."/>
        </authorList>
    </citation>
    <scope>NUCLEOTIDE SEQUENCE [LARGE SCALE GENOMIC DNA]</scope>
    <source>
        <strain evidence="2 3">DSM 21458</strain>
    </source>
</reference>
<organism evidence="2 3">
    <name type="scientific">Deinobacterium chartae</name>
    <dbReference type="NCBI Taxonomy" id="521158"/>
    <lineage>
        <taxon>Bacteria</taxon>
        <taxon>Thermotogati</taxon>
        <taxon>Deinococcota</taxon>
        <taxon>Deinococci</taxon>
        <taxon>Deinococcales</taxon>
        <taxon>Deinococcaceae</taxon>
        <taxon>Deinobacterium</taxon>
    </lineage>
</organism>
<proteinExistence type="predicted"/>
<keyword evidence="3" id="KW-1185">Reference proteome</keyword>
<sequence>MRRLGSLVLTAALLGLPAAQARPALGSEVPPAPWSERAPRSYLIALYSFECGDLTEAWNTLRRLNLPLYAVNAERRPSPAPAALEVWRGSEATAFSRALKVRVYPTVLLVRDGRLLNLWEGEAAVRSLKGTDVL</sequence>
<dbReference type="Proteomes" id="UP000569951">
    <property type="component" value="Unassembled WGS sequence"/>
</dbReference>
<keyword evidence="1" id="KW-0732">Signal</keyword>
<dbReference type="SUPFAM" id="SSF52833">
    <property type="entry name" value="Thioredoxin-like"/>
    <property type="match status" value="1"/>
</dbReference>
<dbReference type="EMBL" id="JACHHG010000005">
    <property type="protein sequence ID" value="MBB6098179.1"/>
    <property type="molecule type" value="Genomic_DNA"/>
</dbReference>
<feature type="chain" id="PRO_5032277766" evidence="1">
    <location>
        <begin position="22"/>
        <end position="134"/>
    </location>
</feature>
<dbReference type="RefSeq" id="WP_183986348.1">
    <property type="nucleotide sequence ID" value="NZ_JACHHG010000005.1"/>
</dbReference>
<dbReference type="AlphaFoldDB" id="A0A841I1A0"/>
<feature type="signal peptide" evidence="1">
    <location>
        <begin position="1"/>
        <end position="21"/>
    </location>
</feature>
<protein>
    <submittedName>
        <fullName evidence="2">Uncharacterized protein</fullName>
    </submittedName>
</protein>
<accession>A0A841I1A0</accession>
<name>A0A841I1A0_9DEIO</name>
<comment type="caution">
    <text evidence="2">The sequence shown here is derived from an EMBL/GenBank/DDBJ whole genome shotgun (WGS) entry which is preliminary data.</text>
</comment>
<gene>
    <name evidence="2" type="ORF">HNR42_001604</name>
</gene>
<evidence type="ECO:0000256" key="1">
    <source>
        <dbReference type="SAM" id="SignalP"/>
    </source>
</evidence>
<evidence type="ECO:0000313" key="2">
    <source>
        <dbReference type="EMBL" id="MBB6098179.1"/>
    </source>
</evidence>
<dbReference type="InterPro" id="IPR036249">
    <property type="entry name" value="Thioredoxin-like_sf"/>
</dbReference>